<dbReference type="RefSeq" id="WP_122185199.1">
    <property type="nucleotide sequence ID" value="NZ_RFFJ01000119.1"/>
</dbReference>
<dbReference type="Proteomes" id="UP000278673">
    <property type="component" value="Unassembled WGS sequence"/>
</dbReference>
<sequence length="373" mass="38365">MTGARVRVRRAGGTLWVGRAPANPEWTGLVEADGAVLTWDVPAGQRLPSAEVHHGERAADWLWQVYGPAADALTAVPDGTETEVELPDAGGPLAEPLARLARLGWLAAWWPASQLAGVPALSAALLAAEAAVVAADVEGLLDEPDAVERLLARAAPAVHPLAALADDPRLGDAARDLAERLAEVAEDFGVELPEPTALPADAGGWALAAGGEPPGGVTALSGIGPLDWRRLPPGVVDAAAELRWALVRREGRLLLDVAVARAPSAFAEEARGAALRARSEADAVEFPLEVTAGGAEFGGAAELPPTALLVPAPRRTVTVWALGYAGPGDAEPAPAAAELAARQEPVLAYAERRLDAGEGSFAERVAALVDPEV</sequence>
<dbReference type="EMBL" id="RFFJ01000119">
    <property type="protein sequence ID" value="RMI37229.1"/>
    <property type="molecule type" value="Genomic_DNA"/>
</dbReference>
<gene>
    <name evidence="1" type="ORF">EBN88_19530</name>
</gene>
<evidence type="ECO:0000313" key="1">
    <source>
        <dbReference type="EMBL" id="RMI37229.1"/>
    </source>
</evidence>
<comment type="caution">
    <text evidence="1">The sequence shown here is derived from an EMBL/GenBank/DDBJ whole genome shotgun (WGS) entry which is preliminary data.</text>
</comment>
<evidence type="ECO:0000313" key="2">
    <source>
        <dbReference type="Proteomes" id="UP000278673"/>
    </source>
</evidence>
<reference evidence="1 2" key="1">
    <citation type="submission" date="2018-10" db="EMBL/GenBank/DDBJ databases">
        <title>Isolation, diversity and antifungal activity of actinobacteria from wheat.</title>
        <authorList>
            <person name="Han C."/>
        </authorList>
    </citation>
    <scope>NUCLEOTIDE SEQUENCE [LARGE SCALE GENOMIC DNA]</scope>
    <source>
        <strain evidence="1 2">NEAU-YY642</strain>
    </source>
</reference>
<organism evidence="1 2">
    <name type="scientific">Streptomyces triticirhizae</name>
    <dbReference type="NCBI Taxonomy" id="2483353"/>
    <lineage>
        <taxon>Bacteria</taxon>
        <taxon>Bacillati</taxon>
        <taxon>Actinomycetota</taxon>
        <taxon>Actinomycetes</taxon>
        <taxon>Kitasatosporales</taxon>
        <taxon>Streptomycetaceae</taxon>
        <taxon>Streptomyces</taxon>
    </lineage>
</organism>
<proteinExistence type="predicted"/>
<dbReference type="AlphaFoldDB" id="A0A3M2LID5"/>
<name>A0A3M2LID5_9ACTN</name>
<protein>
    <submittedName>
        <fullName evidence="1">Uncharacterized protein</fullName>
    </submittedName>
</protein>
<keyword evidence="2" id="KW-1185">Reference proteome</keyword>
<accession>A0A3M2LID5</accession>